<dbReference type="AlphaFoldDB" id="A0A6B1F7J1"/>
<dbReference type="PANTHER" id="PTHR30244">
    <property type="entry name" value="TRANSAMINASE"/>
    <property type="match status" value="1"/>
</dbReference>
<name>A0A6B1F7J1_9SYNE</name>
<dbReference type="SUPFAM" id="SSF53383">
    <property type="entry name" value="PLP-dependent transferases"/>
    <property type="match status" value="1"/>
</dbReference>
<evidence type="ECO:0000256" key="1">
    <source>
        <dbReference type="ARBA" id="ARBA00022898"/>
    </source>
</evidence>
<dbReference type="GO" id="GO:0008483">
    <property type="term" value="F:transaminase activity"/>
    <property type="evidence" value="ECO:0007669"/>
    <property type="project" value="UniProtKB-KW"/>
</dbReference>
<proteinExistence type="predicted"/>
<dbReference type="EMBL" id="VYDO01000129">
    <property type="protein sequence ID" value="MYG38137.1"/>
    <property type="molecule type" value="Genomic_DNA"/>
</dbReference>
<comment type="caution">
    <text evidence="2">The sequence shown here is derived from an EMBL/GenBank/DDBJ whole genome shotgun (WGS) entry which is preliminary data.</text>
</comment>
<keyword evidence="2" id="KW-0032">Aminotransferase</keyword>
<accession>A0A6B1F7J1</accession>
<dbReference type="Pfam" id="PF01041">
    <property type="entry name" value="DegT_DnrJ_EryC1"/>
    <property type="match status" value="1"/>
</dbReference>
<reference evidence="2" key="1">
    <citation type="submission" date="2019-09" db="EMBL/GenBank/DDBJ databases">
        <title>Characterisation of the sponge microbiome using genome-centric metagenomics.</title>
        <authorList>
            <person name="Engelberts J.P."/>
            <person name="Robbins S.J."/>
            <person name="De Goeij J.M."/>
            <person name="Aranda M."/>
            <person name="Bell S.C."/>
            <person name="Webster N.S."/>
        </authorList>
    </citation>
    <scope>NUCLEOTIDE SEQUENCE</scope>
    <source>
        <strain evidence="2">SB0676_bin_10</strain>
    </source>
</reference>
<sequence length="202" mass="21130">MAVPPFDLRRQLETMGPTLDQAVLKVLHSGQYIGGKVVAQFESAFARTVGTAHAVSCNSGTDALILALRALEVGPGHEVITTSFSFFATAEAISAVGARPVFVDVDPGSYLLDLDKLEAAIGPRTRALLPVHLFGCPLNMERCMAVAHRHGLKVVEDCAQAAGSHWAGRALGAWGDAGCFSFFPPKNLGAAGDGGCITTNDP</sequence>
<dbReference type="GO" id="GO:0030170">
    <property type="term" value="F:pyridoxal phosphate binding"/>
    <property type="evidence" value="ECO:0007669"/>
    <property type="project" value="TreeGrafter"/>
</dbReference>
<feature type="non-terminal residue" evidence="2">
    <location>
        <position position="202"/>
    </location>
</feature>
<evidence type="ECO:0000313" key="2">
    <source>
        <dbReference type="EMBL" id="MYG38137.1"/>
    </source>
</evidence>
<keyword evidence="2" id="KW-0808">Transferase</keyword>
<keyword evidence="1" id="KW-0663">Pyridoxal phosphate</keyword>
<protein>
    <submittedName>
        <fullName evidence="2">Aminotransferase class V-fold PLP-dependent enzyme</fullName>
    </submittedName>
</protein>
<dbReference type="PANTHER" id="PTHR30244:SF36">
    <property type="entry name" value="3-OXO-GLUCOSE-6-PHOSPHATE:GLUTAMATE AMINOTRANSFERASE"/>
    <property type="match status" value="1"/>
</dbReference>
<dbReference type="InterPro" id="IPR015424">
    <property type="entry name" value="PyrdxlP-dep_Trfase"/>
</dbReference>
<dbReference type="Gene3D" id="3.40.640.10">
    <property type="entry name" value="Type I PLP-dependent aspartate aminotransferase-like (Major domain)"/>
    <property type="match status" value="1"/>
</dbReference>
<dbReference type="InterPro" id="IPR015421">
    <property type="entry name" value="PyrdxlP-dep_Trfase_major"/>
</dbReference>
<dbReference type="InterPro" id="IPR000653">
    <property type="entry name" value="DegT/StrS_aminotransferase"/>
</dbReference>
<dbReference type="GO" id="GO:0000271">
    <property type="term" value="P:polysaccharide biosynthetic process"/>
    <property type="evidence" value="ECO:0007669"/>
    <property type="project" value="TreeGrafter"/>
</dbReference>
<organism evidence="2">
    <name type="scientific">Synechococcus sp. SB0676_bin_10</name>
    <dbReference type="NCBI Taxonomy" id="2604869"/>
    <lineage>
        <taxon>Bacteria</taxon>
        <taxon>Bacillati</taxon>
        <taxon>Cyanobacteriota</taxon>
        <taxon>Cyanophyceae</taxon>
        <taxon>Synechococcales</taxon>
        <taxon>Synechococcaceae</taxon>
        <taxon>Synechococcus</taxon>
    </lineage>
</organism>
<gene>
    <name evidence="2" type="ORF">F4162_03855</name>
</gene>